<accession>A0A965ZHG9</accession>
<dbReference type="PANTHER" id="PTHR43133">
    <property type="entry name" value="RNA POLYMERASE ECF-TYPE SIGMA FACTO"/>
    <property type="match status" value="1"/>
</dbReference>
<dbReference type="NCBIfam" id="TIGR02985">
    <property type="entry name" value="Sig70_bacteroi1"/>
    <property type="match status" value="1"/>
</dbReference>
<dbReference type="Gene3D" id="1.10.10.10">
    <property type="entry name" value="Winged helix-like DNA-binding domain superfamily/Winged helix DNA-binding domain"/>
    <property type="match status" value="1"/>
</dbReference>
<dbReference type="Gene3D" id="1.10.1740.10">
    <property type="match status" value="1"/>
</dbReference>
<comment type="caution">
    <text evidence="7">The sequence shown here is derived from an EMBL/GenBank/DDBJ whole genome shotgun (WGS) entry which is preliminary data.</text>
</comment>
<dbReference type="Pfam" id="PF04542">
    <property type="entry name" value="Sigma70_r2"/>
    <property type="match status" value="1"/>
</dbReference>
<reference evidence="7" key="1">
    <citation type="submission" date="2020-01" db="EMBL/GenBank/DDBJ databases">
        <authorList>
            <person name="Seo Y.L."/>
        </authorList>
    </citation>
    <scope>NUCLEOTIDE SEQUENCE</scope>
    <source>
        <strain evidence="7">R11</strain>
    </source>
</reference>
<dbReference type="GO" id="GO:0016987">
    <property type="term" value="F:sigma factor activity"/>
    <property type="evidence" value="ECO:0007669"/>
    <property type="project" value="UniProtKB-KW"/>
</dbReference>
<protein>
    <submittedName>
        <fullName evidence="7">RNA polymerase sigma-70 factor</fullName>
    </submittedName>
</protein>
<dbReference type="GO" id="GO:0006352">
    <property type="term" value="P:DNA-templated transcription initiation"/>
    <property type="evidence" value="ECO:0007669"/>
    <property type="project" value="InterPro"/>
</dbReference>
<evidence type="ECO:0000256" key="4">
    <source>
        <dbReference type="ARBA" id="ARBA00023163"/>
    </source>
</evidence>
<keyword evidence="8" id="KW-1185">Reference proteome</keyword>
<dbReference type="InterPro" id="IPR007627">
    <property type="entry name" value="RNA_pol_sigma70_r2"/>
</dbReference>
<evidence type="ECO:0000313" key="7">
    <source>
        <dbReference type="EMBL" id="NCD71178.1"/>
    </source>
</evidence>
<dbReference type="RefSeq" id="WP_166587150.1">
    <property type="nucleotide sequence ID" value="NZ_WWEO01000044.1"/>
</dbReference>
<dbReference type="EMBL" id="WWEO01000044">
    <property type="protein sequence ID" value="NCD71178.1"/>
    <property type="molecule type" value="Genomic_DNA"/>
</dbReference>
<proteinExistence type="inferred from homology"/>
<evidence type="ECO:0000259" key="6">
    <source>
        <dbReference type="Pfam" id="PF08281"/>
    </source>
</evidence>
<keyword evidence="3" id="KW-0731">Sigma factor</keyword>
<dbReference type="InterPro" id="IPR014327">
    <property type="entry name" value="RNA_pol_sigma70_bacteroid"/>
</dbReference>
<dbReference type="SUPFAM" id="SSF88946">
    <property type="entry name" value="Sigma2 domain of RNA polymerase sigma factors"/>
    <property type="match status" value="1"/>
</dbReference>
<name>A0A965ZHG9_9SPHI</name>
<reference evidence="7" key="2">
    <citation type="submission" date="2020-10" db="EMBL/GenBank/DDBJ databases">
        <title>Mucilaginibacter sp. nov., isolated from soil.</title>
        <authorList>
            <person name="Jeon C.O."/>
        </authorList>
    </citation>
    <scope>NUCLEOTIDE SEQUENCE</scope>
    <source>
        <strain evidence="7">R11</strain>
    </source>
</reference>
<dbReference type="InterPro" id="IPR039425">
    <property type="entry name" value="RNA_pol_sigma-70-like"/>
</dbReference>
<dbReference type="InterPro" id="IPR036388">
    <property type="entry name" value="WH-like_DNA-bd_sf"/>
</dbReference>
<dbReference type="SUPFAM" id="SSF88659">
    <property type="entry name" value="Sigma3 and sigma4 domains of RNA polymerase sigma factors"/>
    <property type="match status" value="1"/>
</dbReference>
<dbReference type="PANTHER" id="PTHR43133:SF46">
    <property type="entry name" value="RNA POLYMERASE SIGMA-70 FACTOR ECF SUBFAMILY"/>
    <property type="match status" value="1"/>
</dbReference>
<dbReference type="InterPro" id="IPR013325">
    <property type="entry name" value="RNA_pol_sigma_r2"/>
</dbReference>
<evidence type="ECO:0000256" key="1">
    <source>
        <dbReference type="ARBA" id="ARBA00010641"/>
    </source>
</evidence>
<dbReference type="GO" id="GO:0003677">
    <property type="term" value="F:DNA binding"/>
    <property type="evidence" value="ECO:0007669"/>
    <property type="project" value="InterPro"/>
</dbReference>
<dbReference type="InterPro" id="IPR013249">
    <property type="entry name" value="RNA_pol_sigma70_r4_t2"/>
</dbReference>
<gene>
    <name evidence="7" type="ORF">GSY63_17560</name>
</gene>
<organism evidence="7 8">
    <name type="scientific">Mucilaginibacter agri</name>
    <dbReference type="NCBI Taxonomy" id="2695265"/>
    <lineage>
        <taxon>Bacteria</taxon>
        <taxon>Pseudomonadati</taxon>
        <taxon>Bacteroidota</taxon>
        <taxon>Sphingobacteriia</taxon>
        <taxon>Sphingobacteriales</taxon>
        <taxon>Sphingobacteriaceae</taxon>
        <taxon>Mucilaginibacter</taxon>
    </lineage>
</organism>
<evidence type="ECO:0000313" key="8">
    <source>
        <dbReference type="Proteomes" id="UP000638732"/>
    </source>
</evidence>
<dbReference type="InterPro" id="IPR014284">
    <property type="entry name" value="RNA_pol_sigma-70_dom"/>
</dbReference>
<keyword evidence="4" id="KW-0804">Transcription</keyword>
<evidence type="ECO:0000256" key="3">
    <source>
        <dbReference type="ARBA" id="ARBA00023082"/>
    </source>
</evidence>
<dbReference type="InterPro" id="IPR013324">
    <property type="entry name" value="RNA_pol_sigma_r3/r4-like"/>
</dbReference>
<evidence type="ECO:0000256" key="2">
    <source>
        <dbReference type="ARBA" id="ARBA00023015"/>
    </source>
</evidence>
<dbReference type="Proteomes" id="UP000638732">
    <property type="component" value="Unassembled WGS sequence"/>
</dbReference>
<dbReference type="Pfam" id="PF08281">
    <property type="entry name" value="Sigma70_r4_2"/>
    <property type="match status" value="1"/>
</dbReference>
<dbReference type="NCBIfam" id="TIGR02937">
    <property type="entry name" value="sigma70-ECF"/>
    <property type="match status" value="1"/>
</dbReference>
<sequence length="189" mass="22313">MNDNTTFKLYLDKDGQDLDSVYLTHYAALHQYAYTMLNDGHMAEEMVHQVFLKLMERSEPLNIHTSVKAYLYRSVNNECLNYIKHQKVKQSHQTYTMNTMNHQTENPAGKLQYKELEQHLRKAINDLPEQCRIIFQMSRFEELKYSEIAAELGIAVKTVENQMSKALKRLRLQLADYLPILLWLLINLM</sequence>
<dbReference type="CDD" id="cd06171">
    <property type="entry name" value="Sigma70_r4"/>
    <property type="match status" value="1"/>
</dbReference>
<feature type="domain" description="RNA polymerase sigma factor 70 region 4 type 2" evidence="6">
    <location>
        <begin position="120"/>
        <end position="170"/>
    </location>
</feature>
<evidence type="ECO:0000259" key="5">
    <source>
        <dbReference type="Pfam" id="PF04542"/>
    </source>
</evidence>
<dbReference type="AlphaFoldDB" id="A0A965ZHG9"/>
<keyword evidence="2" id="KW-0805">Transcription regulation</keyword>
<feature type="domain" description="RNA polymerase sigma-70 region 2" evidence="5">
    <location>
        <begin position="22"/>
        <end position="87"/>
    </location>
</feature>
<comment type="similarity">
    <text evidence="1">Belongs to the sigma-70 factor family. ECF subfamily.</text>
</comment>